<proteinExistence type="predicted"/>
<dbReference type="EMBL" id="WISB01000115">
    <property type="protein sequence ID" value="MQW70894.1"/>
    <property type="molecule type" value="Genomic_DNA"/>
</dbReference>
<organism evidence="2">
    <name type="scientific">Sinorhizobium medicae</name>
    <dbReference type="NCBI Taxonomy" id="110321"/>
    <lineage>
        <taxon>Bacteria</taxon>
        <taxon>Pseudomonadati</taxon>
        <taxon>Pseudomonadota</taxon>
        <taxon>Alphaproteobacteria</taxon>
        <taxon>Hyphomicrobiales</taxon>
        <taxon>Rhizobiaceae</taxon>
        <taxon>Sinorhizobium/Ensifer group</taxon>
        <taxon>Sinorhizobium</taxon>
    </lineage>
</organism>
<comment type="caution">
    <text evidence="2">The sequence shown here is derived from an EMBL/GenBank/DDBJ whole genome shotgun (WGS) entry which is preliminary data.</text>
</comment>
<protein>
    <submittedName>
        <fullName evidence="2">Uncharacterized protein</fullName>
    </submittedName>
</protein>
<name>A0A6G1WME5_9HYPH</name>
<feature type="compositionally biased region" description="Basic residues" evidence="1">
    <location>
        <begin position="28"/>
        <end position="38"/>
    </location>
</feature>
<evidence type="ECO:0000256" key="1">
    <source>
        <dbReference type="SAM" id="MobiDB-lite"/>
    </source>
</evidence>
<dbReference type="AlphaFoldDB" id="A0A6G1WME5"/>
<feature type="region of interest" description="Disordered" evidence="1">
    <location>
        <begin position="1"/>
        <end position="52"/>
    </location>
</feature>
<reference evidence="2" key="1">
    <citation type="journal article" date="2013" name="Genome Biol.">
        <title>Comparative genomics of the core and accessory genomes of 48 Sinorhizobium strains comprising five genospecies.</title>
        <authorList>
            <person name="Sugawara M."/>
            <person name="Epstein B."/>
            <person name="Badgley B.D."/>
            <person name="Unno T."/>
            <person name="Xu L."/>
            <person name="Reese J."/>
            <person name="Gyaneshwar P."/>
            <person name="Denny R."/>
            <person name="Mudge J."/>
            <person name="Bharti A.K."/>
            <person name="Farmer A.D."/>
            <person name="May G.D."/>
            <person name="Woodward J.E."/>
            <person name="Medigue C."/>
            <person name="Vallenet D."/>
            <person name="Lajus A."/>
            <person name="Rouy Z."/>
            <person name="Martinez-Vaz B."/>
            <person name="Tiffin P."/>
            <person name="Young N.D."/>
            <person name="Sadowsky M.J."/>
        </authorList>
    </citation>
    <scope>NUCLEOTIDE SEQUENCE</scope>
    <source>
        <strain evidence="2">M1</strain>
    </source>
</reference>
<accession>A0A6G1WME5</accession>
<feature type="compositionally biased region" description="Low complexity" evidence="1">
    <location>
        <begin position="1"/>
        <end position="26"/>
    </location>
</feature>
<gene>
    <name evidence="2" type="ORF">GHJ91_17575</name>
</gene>
<evidence type="ECO:0000313" key="2">
    <source>
        <dbReference type="EMBL" id="MQW70894.1"/>
    </source>
</evidence>
<sequence length="136" mass="13974">MAAAAAEAAPLKAATAAEEKPAAPAKRTVNKKALRPKPKPTAAKTGGAEASASLDAVEARIKAIEEGLKSKAAQLKEVVEKKAEKLGDKSPSKRRNIIDIFSSTLPDPVEAGVAADLFAKRASDTPGHMGPGKIDP</sequence>